<evidence type="ECO:0000313" key="1">
    <source>
        <dbReference type="EMBL" id="SET59564.1"/>
    </source>
</evidence>
<organism evidence="1 2">
    <name type="scientific">Myxococcus fulvus</name>
    <dbReference type="NCBI Taxonomy" id="33"/>
    <lineage>
        <taxon>Bacteria</taxon>
        <taxon>Pseudomonadati</taxon>
        <taxon>Myxococcota</taxon>
        <taxon>Myxococcia</taxon>
        <taxon>Myxococcales</taxon>
        <taxon>Cystobacterineae</taxon>
        <taxon>Myxococcaceae</taxon>
        <taxon>Myxococcus</taxon>
    </lineage>
</organism>
<protein>
    <submittedName>
        <fullName evidence="1">Transcriptional regulator</fullName>
    </submittedName>
</protein>
<dbReference type="SUPFAM" id="SSF143456">
    <property type="entry name" value="VC0467-like"/>
    <property type="match status" value="1"/>
</dbReference>
<dbReference type="PANTHER" id="PTHR31984">
    <property type="entry name" value="TRANSPORTER, PUTATIVE (DUF179)-RELATED"/>
    <property type="match status" value="1"/>
</dbReference>
<sequence>MMRRSRWHLGWVLMLVAAALLVLFPRAIDALKSLEQPAAPLRAGSLLVARPGRVSENFDETVVLLLDAGAQRRTWGVVLNRVHTRQGERLPEGVDRWGGPVNPSLHITLTLRHPAPEGAQPLLDGIAWYEGRREAHLPIGESLTFEGVSAWSPGQLEEEVARGAWWVLEGQPADVFTAPGSLWEEHAVRHL</sequence>
<dbReference type="Proteomes" id="UP000183760">
    <property type="component" value="Unassembled WGS sequence"/>
</dbReference>
<dbReference type="Pfam" id="PF02622">
    <property type="entry name" value="DUF179"/>
    <property type="match status" value="1"/>
</dbReference>
<proteinExistence type="predicted"/>
<dbReference type="Gene3D" id="3.40.1740.10">
    <property type="entry name" value="VC0467-like"/>
    <property type="match status" value="1"/>
</dbReference>
<comment type="caution">
    <text evidence="1">The sequence shown here is derived from an EMBL/GenBank/DDBJ whole genome shotgun (WGS) entry which is preliminary data.</text>
</comment>
<dbReference type="PANTHER" id="PTHR31984:SF17">
    <property type="entry name" value="TRANSCRIPTIONAL REGULATOR"/>
    <property type="match status" value="1"/>
</dbReference>
<dbReference type="InterPro" id="IPR003774">
    <property type="entry name" value="AlgH-like"/>
</dbReference>
<keyword evidence="2" id="KW-1185">Reference proteome</keyword>
<dbReference type="EMBL" id="FOIB01000002">
    <property type="protein sequence ID" value="SET59564.1"/>
    <property type="molecule type" value="Genomic_DNA"/>
</dbReference>
<evidence type="ECO:0000313" key="2">
    <source>
        <dbReference type="Proteomes" id="UP000183760"/>
    </source>
</evidence>
<gene>
    <name evidence="1" type="ORF">SAMN05443572_102819</name>
</gene>
<name>A0ABY1C359_MYXFU</name>
<accession>A0ABY1C359</accession>
<dbReference type="RefSeq" id="WP_074951105.1">
    <property type="nucleotide sequence ID" value="NZ_BJXR01000014.1"/>
</dbReference>
<reference evidence="1 2" key="1">
    <citation type="submission" date="2016-10" db="EMBL/GenBank/DDBJ databases">
        <authorList>
            <person name="Varghese N."/>
            <person name="Submissions S."/>
        </authorList>
    </citation>
    <scope>NUCLEOTIDE SEQUENCE [LARGE SCALE GENOMIC DNA]</scope>
    <source>
        <strain evidence="1 2">DSM 16525</strain>
    </source>
</reference>